<dbReference type="SUPFAM" id="SSF160904">
    <property type="entry name" value="Jann2411-like"/>
    <property type="match status" value="1"/>
</dbReference>
<gene>
    <name evidence="2" type="ORF">HGA11_05885</name>
</gene>
<name>A0A7X6MKL6_9MYCO</name>
<protein>
    <submittedName>
        <fullName evidence="2">CGNR zinc finger domain-containing protein</fullName>
    </submittedName>
</protein>
<evidence type="ECO:0000259" key="1">
    <source>
        <dbReference type="Pfam" id="PF11706"/>
    </source>
</evidence>
<organism evidence="2 3">
    <name type="scientific">Mycolicibacterium septicum DSM 44393</name>
    <dbReference type="NCBI Taxonomy" id="1341646"/>
    <lineage>
        <taxon>Bacteria</taxon>
        <taxon>Bacillati</taxon>
        <taxon>Actinomycetota</taxon>
        <taxon>Actinomycetes</taxon>
        <taxon>Mycobacteriales</taxon>
        <taxon>Mycobacteriaceae</taxon>
        <taxon>Mycolicibacterium</taxon>
    </lineage>
</organism>
<dbReference type="AlphaFoldDB" id="A0A7X6MKL6"/>
<accession>A0A7X6MKL6</accession>
<reference evidence="2 3" key="1">
    <citation type="submission" date="2020-04" db="EMBL/GenBank/DDBJ databases">
        <title>MicrobeNet Type strains.</title>
        <authorList>
            <person name="Nicholson A.C."/>
        </authorList>
    </citation>
    <scope>NUCLEOTIDE SEQUENCE [LARGE SCALE GENOMIC DNA]</scope>
    <source>
        <strain evidence="2 3">ATCC 700731</strain>
    </source>
</reference>
<comment type="caution">
    <text evidence="2">The sequence shown here is derived from an EMBL/GenBank/DDBJ whole genome shotgun (WGS) entry which is preliminary data.</text>
</comment>
<dbReference type="Proteomes" id="UP000518188">
    <property type="component" value="Unassembled WGS sequence"/>
</dbReference>
<dbReference type="RefSeq" id="WP_044514478.1">
    <property type="nucleotide sequence ID" value="NZ_JAAXPJ010000002.1"/>
</dbReference>
<evidence type="ECO:0000313" key="3">
    <source>
        <dbReference type="Proteomes" id="UP000518188"/>
    </source>
</evidence>
<dbReference type="PANTHER" id="PTHR35525:SF3">
    <property type="entry name" value="BLL6575 PROTEIN"/>
    <property type="match status" value="1"/>
</dbReference>
<dbReference type="Pfam" id="PF11706">
    <property type="entry name" value="zf-CGNR"/>
    <property type="match status" value="1"/>
</dbReference>
<dbReference type="InterPro" id="IPR010852">
    <property type="entry name" value="ABATE"/>
</dbReference>
<dbReference type="InterPro" id="IPR023286">
    <property type="entry name" value="ABATE_dom_sf"/>
</dbReference>
<dbReference type="PANTHER" id="PTHR35525">
    <property type="entry name" value="BLL6575 PROTEIN"/>
    <property type="match status" value="1"/>
</dbReference>
<sequence>MERVEVGLKDEALLLDLLNTTPVVEGTQRDILADRAQAWTWLDEHDATEAELADLVEARNVLQAVVRGAETADALEPLLDAVALRARATKGGVRWELDTDAARRGAVRAILAWDALRVASPGRLRACGNPDCRLFLIDRSKPNTARWCSMATCGNRMKARRYHQRARTAKTDEQS</sequence>
<dbReference type="InterPro" id="IPR021005">
    <property type="entry name" value="Znf_CGNR"/>
</dbReference>
<dbReference type="Gene3D" id="1.10.3300.10">
    <property type="entry name" value="Jann2411-like domain"/>
    <property type="match status" value="1"/>
</dbReference>
<feature type="domain" description="Zinc finger CGNR" evidence="1">
    <location>
        <begin position="123"/>
        <end position="165"/>
    </location>
</feature>
<proteinExistence type="predicted"/>
<evidence type="ECO:0000313" key="2">
    <source>
        <dbReference type="EMBL" id="NKZ10502.1"/>
    </source>
</evidence>
<dbReference type="EMBL" id="JAAXPJ010000002">
    <property type="protein sequence ID" value="NKZ10502.1"/>
    <property type="molecule type" value="Genomic_DNA"/>
</dbReference>